<dbReference type="AlphaFoldDB" id="A0A9J6C2P5"/>
<dbReference type="GO" id="GO:0005737">
    <property type="term" value="C:cytoplasm"/>
    <property type="evidence" value="ECO:0007669"/>
    <property type="project" value="TreeGrafter"/>
</dbReference>
<accession>A0A9J6C2P5</accession>
<name>A0A9J6C2P5_POLVA</name>
<sequence length="205" mass="23866">MRGLPELLNLVDEIYHEFEEPSKMELSIPSLPVVFLEERPTLKTLSRPINRQLARRPCPYARITAARNELAKSKEKDFSVALDVSSFQPEEISVKVKDRDIIVEAKHEERKDEYGYVSRQFTRRYQLPDEYDPDTVSTYLNADGKMTIKALKPKVAEPHERIIPIKRVTDVDHEEEQEKSVKKKKDSIESATIENNTEKEQQEEP</sequence>
<dbReference type="PRINTS" id="PR00299">
    <property type="entry name" value="ACRYSTALLIN"/>
</dbReference>
<feature type="domain" description="SHSP" evidence="5">
    <location>
        <begin position="60"/>
        <end position="168"/>
    </location>
</feature>
<dbReference type="Proteomes" id="UP001107558">
    <property type="component" value="Chromosome 2"/>
</dbReference>
<evidence type="ECO:0000256" key="1">
    <source>
        <dbReference type="ARBA" id="ARBA00023016"/>
    </source>
</evidence>
<dbReference type="OrthoDB" id="1431247at2759"/>
<keyword evidence="7" id="KW-1185">Reference proteome</keyword>
<evidence type="ECO:0000259" key="5">
    <source>
        <dbReference type="PROSITE" id="PS01031"/>
    </source>
</evidence>
<dbReference type="EMBL" id="JADBJN010000002">
    <property type="protein sequence ID" value="KAG5675774.1"/>
    <property type="molecule type" value="Genomic_DNA"/>
</dbReference>
<organism evidence="6 7">
    <name type="scientific">Polypedilum vanderplanki</name>
    <name type="common">Sleeping chironomid midge</name>
    <dbReference type="NCBI Taxonomy" id="319348"/>
    <lineage>
        <taxon>Eukaryota</taxon>
        <taxon>Metazoa</taxon>
        <taxon>Ecdysozoa</taxon>
        <taxon>Arthropoda</taxon>
        <taxon>Hexapoda</taxon>
        <taxon>Insecta</taxon>
        <taxon>Pterygota</taxon>
        <taxon>Neoptera</taxon>
        <taxon>Endopterygota</taxon>
        <taxon>Diptera</taxon>
        <taxon>Nematocera</taxon>
        <taxon>Chironomoidea</taxon>
        <taxon>Chironomidae</taxon>
        <taxon>Chironominae</taxon>
        <taxon>Polypedilum</taxon>
        <taxon>Polypedilum</taxon>
    </lineage>
</organism>
<dbReference type="GO" id="GO:0051082">
    <property type="term" value="F:unfolded protein binding"/>
    <property type="evidence" value="ECO:0007669"/>
    <property type="project" value="TreeGrafter"/>
</dbReference>
<dbReference type="CDD" id="cd06526">
    <property type="entry name" value="metazoan_ACD"/>
    <property type="match status" value="1"/>
</dbReference>
<comment type="caution">
    <text evidence="6">The sequence shown here is derived from an EMBL/GenBank/DDBJ whole genome shotgun (WGS) entry which is preliminary data.</text>
</comment>
<evidence type="ECO:0000256" key="2">
    <source>
        <dbReference type="PROSITE-ProRule" id="PRU00285"/>
    </source>
</evidence>
<dbReference type="InterPro" id="IPR002068">
    <property type="entry name" value="A-crystallin/Hsp20_dom"/>
</dbReference>
<gene>
    <name evidence="6" type="ORF">PVAND_005648</name>
</gene>
<keyword evidence="1" id="KW-0346">Stress response</keyword>
<proteinExistence type="inferred from homology"/>
<reference evidence="6" key="1">
    <citation type="submission" date="2021-03" db="EMBL/GenBank/DDBJ databases">
        <title>Chromosome level genome of the anhydrobiotic midge Polypedilum vanderplanki.</title>
        <authorList>
            <person name="Yoshida Y."/>
            <person name="Kikawada T."/>
            <person name="Gusev O."/>
        </authorList>
    </citation>
    <scope>NUCLEOTIDE SEQUENCE</scope>
    <source>
        <strain evidence="6">NIAS01</strain>
        <tissue evidence="6">Whole body or cell culture</tissue>
    </source>
</reference>
<dbReference type="PROSITE" id="PS01031">
    <property type="entry name" value="SHSP"/>
    <property type="match status" value="1"/>
</dbReference>
<comment type="similarity">
    <text evidence="2 3">Belongs to the small heat shock protein (HSP20) family.</text>
</comment>
<dbReference type="GO" id="GO:0005634">
    <property type="term" value="C:nucleus"/>
    <property type="evidence" value="ECO:0007669"/>
    <property type="project" value="TreeGrafter"/>
</dbReference>
<protein>
    <recommendedName>
        <fullName evidence="5">SHSP domain-containing protein</fullName>
    </recommendedName>
</protein>
<dbReference type="GO" id="GO:0009408">
    <property type="term" value="P:response to heat"/>
    <property type="evidence" value="ECO:0007669"/>
    <property type="project" value="TreeGrafter"/>
</dbReference>
<evidence type="ECO:0000256" key="3">
    <source>
        <dbReference type="RuleBase" id="RU003616"/>
    </source>
</evidence>
<dbReference type="InterPro" id="IPR001436">
    <property type="entry name" value="Alpha-crystallin/sHSP_animal"/>
</dbReference>
<evidence type="ECO:0000256" key="4">
    <source>
        <dbReference type="SAM" id="MobiDB-lite"/>
    </source>
</evidence>
<dbReference type="PANTHER" id="PTHR45640">
    <property type="entry name" value="HEAT SHOCK PROTEIN HSP-12.2-RELATED"/>
    <property type="match status" value="1"/>
</dbReference>
<evidence type="ECO:0000313" key="7">
    <source>
        <dbReference type="Proteomes" id="UP001107558"/>
    </source>
</evidence>
<feature type="compositionally biased region" description="Basic and acidic residues" evidence="4">
    <location>
        <begin position="196"/>
        <end position="205"/>
    </location>
</feature>
<dbReference type="Pfam" id="PF00011">
    <property type="entry name" value="HSP20"/>
    <property type="match status" value="1"/>
</dbReference>
<dbReference type="Gene3D" id="2.60.40.790">
    <property type="match status" value="1"/>
</dbReference>
<feature type="region of interest" description="Disordered" evidence="4">
    <location>
        <begin position="165"/>
        <end position="205"/>
    </location>
</feature>
<dbReference type="PANTHER" id="PTHR45640:SF13">
    <property type="entry name" value="HEAT SHOCK PROTEIN 22-RELATED"/>
    <property type="match status" value="1"/>
</dbReference>
<evidence type="ECO:0000313" key="6">
    <source>
        <dbReference type="EMBL" id="KAG5675774.1"/>
    </source>
</evidence>
<feature type="compositionally biased region" description="Basic and acidic residues" evidence="4">
    <location>
        <begin position="165"/>
        <end position="180"/>
    </location>
</feature>
<dbReference type="GO" id="GO:0042026">
    <property type="term" value="P:protein refolding"/>
    <property type="evidence" value="ECO:0007669"/>
    <property type="project" value="TreeGrafter"/>
</dbReference>
<dbReference type="InterPro" id="IPR008978">
    <property type="entry name" value="HSP20-like_chaperone"/>
</dbReference>
<dbReference type="SUPFAM" id="SSF49764">
    <property type="entry name" value="HSP20-like chaperones"/>
    <property type="match status" value="1"/>
</dbReference>